<name>A0A098S083_9BACT</name>
<evidence type="ECO:0000313" key="1">
    <source>
        <dbReference type="EMBL" id="KGE85223.1"/>
    </source>
</evidence>
<dbReference type="OrthoDB" id="733813at2"/>
<dbReference type="AlphaFoldDB" id="A0A098S083"/>
<comment type="caution">
    <text evidence="1">The sequence shown here is derived from an EMBL/GenBank/DDBJ whole genome shotgun (WGS) entry which is preliminary data.</text>
</comment>
<keyword evidence="2" id="KW-1185">Reference proteome</keyword>
<gene>
    <name evidence="1" type="ORF">IX84_29590</name>
</gene>
<accession>A0A098S083</accession>
<sequence>MKYLLYFSLFVVWACQTPKTNIPSSALPALDSAFVASHTHYFQLTPEGFTGEGAQTLEQAVQTAQILVLGETHGSPTLSRFVEQLAPLLRANGFRHFACEIGPHSAQYLEQLTTVPENIPVNLAAFYEQYQFEAIADVPMPFFELQEDAAFLQAIRREGFSIWGLDQEYFSSVFFLLDWLQSQLEPEDVPTVLHQAAVATIRKWMIQENQDDKGFPVFGRILKEPAVKAYFSALEAHSPEAKALLNDLKISWDIYDRYRGGASHGDRVQYIRNNFQKQYDRHGAPKVFVKIGRLHASKVESGGELDLGELTHTLASEAGLESINIAVWNRYYRVEDGAVTDWLEERNRYYCQNLPLILQARKDAFALIDLRPIREAVAQGQIAPPESESLQSLINGFDYELILPTDYTGTPLVKP</sequence>
<dbReference type="STRING" id="1524460.IX84_29590"/>
<dbReference type="RefSeq" id="WP_044229313.1">
    <property type="nucleotide sequence ID" value="NZ_JBKAGJ010000011.1"/>
</dbReference>
<evidence type="ECO:0000313" key="2">
    <source>
        <dbReference type="Proteomes" id="UP000029736"/>
    </source>
</evidence>
<organism evidence="1 2">
    <name type="scientific">Phaeodactylibacter xiamenensis</name>
    <dbReference type="NCBI Taxonomy" id="1524460"/>
    <lineage>
        <taxon>Bacteria</taxon>
        <taxon>Pseudomonadati</taxon>
        <taxon>Bacteroidota</taxon>
        <taxon>Saprospiria</taxon>
        <taxon>Saprospirales</taxon>
        <taxon>Haliscomenobacteraceae</taxon>
        <taxon>Phaeodactylibacter</taxon>
    </lineage>
</organism>
<dbReference type="EMBL" id="JPOS01000092">
    <property type="protein sequence ID" value="KGE85223.1"/>
    <property type="molecule type" value="Genomic_DNA"/>
</dbReference>
<protein>
    <submittedName>
        <fullName evidence="1">Uncharacterized protein</fullName>
    </submittedName>
</protein>
<reference evidence="1 2" key="1">
    <citation type="journal article" date="2014" name="Int. J. Syst. Evol. Microbiol.">
        <title>Phaeodactylibacter xiamenensis gen. nov., sp. nov., a member of the family Saprospiraceae isolated from the marine alga Phaeodactylum tricornutum.</title>
        <authorList>
            <person name="Chen Z.Jr."/>
            <person name="Lei X."/>
            <person name="Lai Q."/>
            <person name="Li Y."/>
            <person name="Zhang B."/>
            <person name="Zhang J."/>
            <person name="Zhang H."/>
            <person name="Yang L."/>
            <person name="Zheng W."/>
            <person name="Tian Y."/>
            <person name="Yu Z."/>
            <person name="Xu H.Jr."/>
            <person name="Zheng T."/>
        </authorList>
    </citation>
    <scope>NUCLEOTIDE SEQUENCE [LARGE SCALE GENOMIC DNA]</scope>
    <source>
        <strain evidence="1 2">KD52</strain>
    </source>
</reference>
<proteinExistence type="predicted"/>
<dbReference type="Proteomes" id="UP000029736">
    <property type="component" value="Unassembled WGS sequence"/>
</dbReference>